<feature type="compositionally biased region" description="Low complexity" evidence="7">
    <location>
        <begin position="138"/>
        <end position="174"/>
    </location>
</feature>
<dbReference type="Pfam" id="PF00892">
    <property type="entry name" value="EamA"/>
    <property type="match status" value="1"/>
</dbReference>
<gene>
    <name evidence="10" type="ORF">HXX76_000020</name>
</gene>
<evidence type="ECO:0000256" key="3">
    <source>
        <dbReference type="ARBA" id="ARBA00022475"/>
    </source>
</evidence>
<dbReference type="GO" id="GO:0005886">
    <property type="term" value="C:plasma membrane"/>
    <property type="evidence" value="ECO:0007669"/>
    <property type="project" value="UniProtKB-SubCell"/>
</dbReference>
<feature type="compositionally biased region" description="Low complexity" evidence="7">
    <location>
        <begin position="1"/>
        <end position="21"/>
    </location>
</feature>
<keyword evidence="4 8" id="KW-0812">Transmembrane</keyword>
<evidence type="ECO:0000256" key="8">
    <source>
        <dbReference type="SAM" id="Phobius"/>
    </source>
</evidence>
<evidence type="ECO:0000256" key="5">
    <source>
        <dbReference type="ARBA" id="ARBA00022989"/>
    </source>
</evidence>
<dbReference type="InterPro" id="IPR037185">
    <property type="entry name" value="EmrE-like"/>
</dbReference>
<dbReference type="PANTHER" id="PTHR42920">
    <property type="entry name" value="OS03G0707200 PROTEIN-RELATED"/>
    <property type="match status" value="1"/>
</dbReference>
<dbReference type="Proteomes" id="UP000650467">
    <property type="component" value="Unassembled WGS sequence"/>
</dbReference>
<dbReference type="OrthoDB" id="2017960at2759"/>
<comment type="similarity">
    <text evidence="2">Belongs to the drug/metabolite transporter (DMT) superfamily. Plant drug/metabolite exporter (P-DME) (TC 2.A.7.4) family.</text>
</comment>
<keyword evidence="11" id="KW-1185">Reference proteome</keyword>
<keyword evidence="6 8" id="KW-0472">Membrane</keyword>
<dbReference type="SUPFAM" id="SSF103481">
    <property type="entry name" value="Multidrug resistance efflux transporter EmrE"/>
    <property type="match status" value="1"/>
</dbReference>
<name>A0A835WDJ0_CHLIN</name>
<accession>A0A835WDJ0</accession>
<feature type="transmembrane region" description="Helical" evidence="8">
    <location>
        <begin position="62"/>
        <end position="83"/>
    </location>
</feature>
<evidence type="ECO:0000256" key="2">
    <source>
        <dbReference type="ARBA" id="ARBA00007635"/>
    </source>
</evidence>
<evidence type="ECO:0000259" key="9">
    <source>
        <dbReference type="Pfam" id="PF00892"/>
    </source>
</evidence>
<comment type="caution">
    <text evidence="10">The sequence shown here is derived from an EMBL/GenBank/DDBJ whole genome shotgun (WGS) entry which is preliminary data.</text>
</comment>
<feature type="domain" description="EamA" evidence="9">
    <location>
        <begin position="572"/>
        <end position="717"/>
    </location>
</feature>
<comment type="subcellular location">
    <subcellularLocation>
        <location evidence="1">Cell membrane</location>
        <topology evidence="1">Multi-pass membrane protein</topology>
    </subcellularLocation>
</comment>
<feature type="transmembrane region" description="Helical" evidence="8">
    <location>
        <begin position="574"/>
        <end position="593"/>
    </location>
</feature>
<feature type="region of interest" description="Disordered" evidence="7">
    <location>
        <begin position="138"/>
        <end position="176"/>
    </location>
</feature>
<feature type="transmembrane region" description="Helical" evidence="8">
    <location>
        <begin position="614"/>
        <end position="633"/>
    </location>
</feature>
<keyword evidence="5 8" id="KW-1133">Transmembrane helix</keyword>
<feature type="transmembrane region" description="Helical" evidence="8">
    <location>
        <begin position="645"/>
        <end position="665"/>
    </location>
</feature>
<dbReference type="EMBL" id="JAEHOC010000001">
    <property type="protein sequence ID" value="KAG2445398.1"/>
    <property type="molecule type" value="Genomic_DNA"/>
</dbReference>
<dbReference type="InterPro" id="IPR051258">
    <property type="entry name" value="Diverse_Substrate_Transporter"/>
</dbReference>
<proteinExistence type="inferred from homology"/>
<organism evidence="10 11">
    <name type="scientific">Chlamydomonas incerta</name>
    <dbReference type="NCBI Taxonomy" id="51695"/>
    <lineage>
        <taxon>Eukaryota</taxon>
        <taxon>Viridiplantae</taxon>
        <taxon>Chlorophyta</taxon>
        <taxon>core chlorophytes</taxon>
        <taxon>Chlorophyceae</taxon>
        <taxon>CS clade</taxon>
        <taxon>Chlamydomonadales</taxon>
        <taxon>Chlamydomonadaceae</taxon>
        <taxon>Chlamydomonas</taxon>
    </lineage>
</organism>
<evidence type="ECO:0000256" key="4">
    <source>
        <dbReference type="ARBA" id="ARBA00022692"/>
    </source>
</evidence>
<dbReference type="AlphaFoldDB" id="A0A835WDJ0"/>
<evidence type="ECO:0000313" key="11">
    <source>
        <dbReference type="Proteomes" id="UP000650467"/>
    </source>
</evidence>
<dbReference type="PANTHER" id="PTHR42920:SF23">
    <property type="entry name" value="EAMA DOMAIN-CONTAINING PROTEIN"/>
    <property type="match status" value="1"/>
</dbReference>
<evidence type="ECO:0000256" key="1">
    <source>
        <dbReference type="ARBA" id="ARBA00004651"/>
    </source>
</evidence>
<reference evidence="10" key="1">
    <citation type="journal article" date="2020" name="bioRxiv">
        <title>Comparative genomics of Chlamydomonas.</title>
        <authorList>
            <person name="Craig R.J."/>
            <person name="Hasan A.R."/>
            <person name="Ness R.W."/>
            <person name="Keightley P.D."/>
        </authorList>
    </citation>
    <scope>NUCLEOTIDE SEQUENCE</scope>
    <source>
        <strain evidence="10">SAG 7.73</strain>
    </source>
</reference>
<keyword evidence="3" id="KW-1003">Cell membrane</keyword>
<feature type="transmembrane region" description="Helical" evidence="8">
    <location>
        <begin position="104"/>
        <end position="124"/>
    </location>
</feature>
<protein>
    <recommendedName>
        <fullName evidence="9">EamA domain-containing protein</fullName>
    </recommendedName>
</protein>
<feature type="region of interest" description="Disordered" evidence="7">
    <location>
        <begin position="1"/>
        <end position="30"/>
    </location>
</feature>
<feature type="transmembrane region" description="Helical" evidence="8">
    <location>
        <begin position="677"/>
        <end position="696"/>
    </location>
</feature>
<dbReference type="InterPro" id="IPR000620">
    <property type="entry name" value="EamA_dom"/>
</dbReference>
<evidence type="ECO:0000256" key="6">
    <source>
        <dbReference type="ARBA" id="ARBA00023136"/>
    </source>
</evidence>
<feature type="transmembrane region" description="Helical" evidence="8">
    <location>
        <begin position="702"/>
        <end position="721"/>
    </location>
</feature>
<evidence type="ECO:0000313" key="10">
    <source>
        <dbReference type="EMBL" id="KAG2445398.1"/>
    </source>
</evidence>
<evidence type="ECO:0000256" key="7">
    <source>
        <dbReference type="SAM" id="MobiDB-lite"/>
    </source>
</evidence>
<sequence>MQRAAAGGRRPLLAPLAAAPGSGPGVLSRADAPAAAPAAAPTPAAGAASAAAPSAPPPPAPPATPALGGYLSLAFVPILWGTYNPSIRYLYGESDPLDPASLTAVRTIVSAGALLLPVAVGYLWTQGQAAWRRRNDGAAGAAAPTGSGSEGAAIGSSSNGNGSSNGSSSNHGAGIDIHHAPMSTAMAVVADGAADGMAAASGSTPAEDDPALHTTAAASSYSSPAAAASTTTLAASTATASASAAAAGSGSSSGTAGSSSTAGKSLFAEPLHTARLGPVLTRTFNSVALGGLELGLLNFMGTALQVEGLHNTSATRAGFLAEVTAVLVPAVSYLAGYEIPRQMWVAVGIGLVGSTMVAYDAIQQAGSDSGSSSGGSSSGSSSAGVAVEPGAVAVAAPLPPAAASSAVAVEAASSGSSSGMAAAVSAGDVAADVLAATAPADAASAAVAAVASTAAVVNTAGSALPLADPAILADTAAAAAAAAATVTATASAATDVAAAAGDATAAAAVAVTEALASASAAAVDAVATTADAAASVAAGAGAAAATVAATAAATVVATAGTPGATALEATGGEVYLLLACLFYSVCTVRMGIYSPRHDTVSLAAMKKVGLSSMSLMWMAATNLQHGAALGSVFSFPDLSSRSPTSLAVLAYSGLGPGALATLLQVQGLSTVPATTAQVIYSFTPLATAFFAFWILGGEPTGPLAWAGGMLLIGAALMAASVQNAAHQQKLKEHEEATAAAAVLLAAAQAEAAGVGAASEPEQVPGPVPVAAASVEAGVKQPVQAAHK</sequence>